<dbReference type="InterPro" id="IPR036388">
    <property type="entry name" value="WH-like_DNA-bd_sf"/>
</dbReference>
<dbReference type="Gene3D" id="1.10.10.10">
    <property type="entry name" value="Winged helix-like DNA-binding domain superfamily/Winged helix DNA-binding domain"/>
    <property type="match status" value="2"/>
</dbReference>
<dbReference type="InterPro" id="IPR000943">
    <property type="entry name" value="RNA_pol_sigma70"/>
</dbReference>
<feature type="domain" description="RNA polymerase sigma-70" evidence="2">
    <location>
        <begin position="516"/>
        <end position="542"/>
    </location>
</feature>
<dbReference type="CDD" id="cd06171">
    <property type="entry name" value="Sigma70_r4"/>
    <property type="match status" value="1"/>
</dbReference>
<sequence>MEACRSLLSPVSIPMVPKNHLRTPYSNSVPMLLDQASQPTIHVPATQVLHHITASVLSKEQCDDLKTNHLNKVEKSVQATPDKWLADAGRSCSEERGKHEFNQYLRFLECQLPYQHGLWYPFPPLDEEKQSLPVSVGPEENRTCVSGDSSAMQVEDTKDCITPADVLALAKKAMIASKIAASLVEQSNILGIEVDKSNFLGFDEGSNDDTFFKEETTVRSRKLLERRSKKRKVSRNPNNFVHHGASSMTINRSKKIDKSLDSNDPLRLFLSGPETKQLLTDLMRLEEVKERLQSQSDHEPTLAEWAQAVGMSCQDLQSCLFSGRRSREKMIYANFRLVVHVARQYEGRGLNIQDLLQGPYEELREVQAKSWMQISNLCILVDKAIDQEGHISKLSNHSENVFARLKSIRQARRLCLQEGLLPTNEEIAKRVGITVQKLENLLLNSRNPISIQRRPWLDQDVTFQETVADPKIEIPDLVIAKQMMRQHIRNLLTMLKPRERVIIQYRFGIRCSEQKSLSEIGAMYGLSKERVRQLESQALGKLRKCLQSQGLEAYLDLLI</sequence>
<gene>
    <name evidence="3" type="ORF">MUK42_18813</name>
</gene>
<dbReference type="Proteomes" id="UP001055439">
    <property type="component" value="Chromosome 10"/>
</dbReference>
<dbReference type="AlphaFoldDB" id="A0A9E7ESC1"/>
<dbReference type="GO" id="GO:0003700">
    <property type="term" value="F:DNA-binding transcription factor activity"/>
    <property type="evidence" value="ECO:0007669"/>
    <property type="project" value="InterPro"/>
</dbReference>
<dbReference type="InterPro" id="IPR007624">
    <property type="entry name" value="RNA_pol_sigma70_r3"/>
</dbReference>
<comment type="similarity">
    <text evidence="1">Belongs to the sigma-70 factor family.</text>
</comment>
<dbReference type="Pfam" id="PF04545">
    <property type="entry name" value="Sigma70_r4"/>
    <property type="match status" value="1"/>
</dbReference>
<dbReference type="PROSITE" id="PS00716">
    <property type="entry name" value="SIGMA70_2"/>
    <property type="match status" value="1"/>
</dbReference>
<evidence type="ECO:0000259" key="2">
    <source>
        <dbReference type="PROSITE" id="PS00716"/>
    </source>
</evidence>
<keyword evidence="4" id="KW-1185">Reference proteome</keyword>
<dbReference type="Pfam" id="PF04539">
    <property type="entry name" value="Sigma70_r3"/>
    <property type="match status" value="1"/>
</dbReference>
<dbReference type="InterPro" id="IPR013324">
    <property type="entry name" value="RNA_pol_sigma_r3/r4-like"/>
</dbReference>
<dbReference type="SUPFAM" id="SSF88659">
    <property type="entry name" value="Sigma3 and sigma4 domains of RNA polymerase sigma factors"/>
    <property type="match status" value="2"/>
</dbReference>
<dbReference type="GO" id="GO:0006352">
    <property type="term" value="P:DNA-templated transcription initiation"/>
    <property type="evidence" value="ECO:0007669"/>
    <property type="project" value="InterPro"/>
</dbReference>
<dbReference type="InterPro" id="IPR013325">
    <property type="entry name" value="RNA_pol_sigma_r2"/>
</dbReference>
<dbReference type="PANTHER" id="PTHR30603">
    <property type="entry name" value="RNA POLYMERASE SIGMA FACTOR RPO"/>
    <property type="match status" value="1"/>
</dbReference>
<evidence type="ECO:0000313" key="4">
    <source>
        <dbReference type="Proteomes" id="UP001055439"/>
    </source>
</evidence>
<reference evidence="3" key="1">
    <citation type="submission" date="2022-05" db="EMBL/GenBank/DDBJ databases">
        <title>The Musa troglodytarum L. genome provides insights into the mechanism of non-climacteric behaviour and enrichment of carotenoids.</title>
        <authorList>
            <person name="Wang J."/>
        </authorList>
    </citation>
    <scope>NUCLEOTIDE SEQUENCE</scope>
    <source>
        <tissue evidence="3">Leaf</tissue>
    </source>
</reference>
<organism evidence="3 4">
    <name type="scientific">Musa troglodytarum</name>
    <name type="common">fe'i banana</name>
    <dbReference type="NCBI Taxonomy" id="320322"/>
    <lineage>
        <taxon>Eukaryota</taxon>
        <taxon>Viridiplantae</taxon>
        <taxon>Streptophyta</taxon>
        <taxon>Embryophyta</taxon>
        <taxon>Tracheophyta</taxon>
        <taxon>Spermatophyta</taxon>
        <taxon>Magnoliopsida</taxon>
        <taxon>Liliopsida</taxon>
        <taxon>Zingiberales</taxon>
        <taxon>Musaceae</taxon>
        <taxon>Musa</taxon>
    </lineage>
</organism>
<proteinExistence type="inferred from homology"/>
<name>A0A9E7ESC1_9LILI</name>
<dbReference type="InterPro" id="IPR007630">
    <property type="entry name" value="RNA_pol_sigma70_r4"/>
</dbReference>
<accession>A0A9E7ESC1</accession>
<dbReference type="PANTHER" id="PTHR30603:SF45">
    <property type="entry name" value="RNA POLYMERASE SIGMA FACTOR SIGF, CHLOROPLASTIC"/>
    <property type="match status" value="1"/>
</dbReference>
<dbReference type="EMBL" id="CP097503">
    <property type="protein sequence ID" value="URD82944.1"/>
    <property type="molecule type" value="Genomic_DNA"/>
</dbReference>
<evidence type="ECO:0000256" key="1">
    <source>
        <dbReference type="ARBA" id="ARBA00007788"/>
    </source>
</evidence>
<protein>
    <submittedName>
        <fullName evidence="3">RNA polymerase sigma factor</fullName>
    </submittedName>
</protein>
<dbReference type="SUPFAM" id="SSF88946">
    <property type="entry name" value="Sigma2 domain of RNA polymerase sigma factors"/>
    <property type="match status" value="1"/>
</dbReference>
<evidence type="ECO:0000313" key="3">
    <source>
        <dbReference type="EMBL" id="URD82944.1"/>
    </source>
</evidence>
<dbReference type="InterPro" id="IPR050239">
    <property type="entry name" value="Sigma-70_RNA_pol_init_factors"/>
</dbReference>
<dbReference type="OrthoDB" id="206108at2759"/>
<dbReference type="Gene3D" id="1.20.120.1810">
    <property type="match status" value="1"/>
</dbReference>
<dbReference type="PRINTS" id="PR00046">
    <property type="entry name" value="SIGMA70FCT"/>
</dbReference>